<reference evidence="2 3" key="1">
    <citation type="submission" date="2019-03" db="EMBL/GenBank/DDBJ databases">
        <title>Genomic Encyclopedia of Type Strains, Phase IV (KMG-IV): sequencing the most valuable type-strain genomes for metagenomic binning, comparative biology and taxonomic classification.</title>
        <authorList>
            <person name="Goeker M."/>
        </authorList>
    </citation>
    <scope>NUCLEOTIDE SEQUENCE [LARGE SCALE GENOMIC DNA]</scope>
    <source>
        <strain evidence="2 3">DSM 28404</strain>
    </source>
</reference>
<keyword evidence="3" id="KW-1185">Reference proteome</keyword>
<accession>A0A4R2T1C4</accession>
<dbReference type="AlphaFoldDB" id="A0A4R2T1C4"/>
<name>A0A4R2T1C4_9PAST</name>
<proteinExistence type="predicted"/>
<evidence type="ECO:0000256" key="1">
    <source>
        <dbReference type="SAM" id="SignalP"/>
    </source>
</evidence>
<organism evidence="2 3">
    <name type="scientific">Cricetibacter osteomyelitidis</name>
    <dbReference type="NCBI Taxonomy" id="1521931"/>
    <lineage>
        <taxon>Bacteria</taxon>
        <taxon>Pseudomonadati</taxon>
        <taxon>Pseudomonadota</taxon>
        <taxon>Gammaproteobacteria</taxon>
        <taxon>Pasteurellales</taxon>
        <taxon>Pasteurellaceae</taxon>
        <taxon>Cricetibacter</taxon>
    </lineage>
</organism>
<sequence length="142" mass="15768">MMKKTLLGLCAITVLTGCSAISSTPVETPNNIKHICIRNVKSQIPDFADYLATSLQKKGIKSEKMKNYAGHCKYGLSYTVRADNHANVRRAKLILNELQNGQRVAVLGSISYKQRGEEKQKARNEGIQAQTDTMIAELFPNK</sequence>
<feature type="chain" id="PRO_5020885766" evidence="1">
    <location>
        <begin position="21"/>
        <end position="142"/>
    </location>
</feature>
<comment type="caution">
    <text evidence="2">The sequence shown here is derived from an EMBL/GenBank/DDBJ whole genome shotgun (WGS) entry which is preliminary data.</text>
</comment>
<dbReference type="PROSITE" id="PS51257">
    <property type="entry name" value="PROKAR_LIPOPROTEIN"/>
    <property type="match status" value="1"/>
</dbReference>
<evidence type="ECO:0000313" key="2">
    <source>
        <dbReference type="EMBL" id="TCP94906.1"/>
    </source>
</evidence>
<dbReference type="EMBL" id="SLYB01000013">
    <property type="protein sequence ID" value="TCP94906.1"/>
    <property type="molecule type" value="Genomic_DNA"/>
</dbReference>
<gene>
    <name evidence="2" type="ORF">EDC44_11352</name>
</gene>
<protein>
    <submittedName>
        <fullName evidence="2">Uncharacterized protein</fullName>
    </submittedName>
</protein>
<feature type="signal peptide" evidence="1">
    <location>
        <begin position="1"/>
        <end position="20"/>
    </location>
</feature>
<dbReference type="Proteomes" id="UP000295763">
    <property type="component" value="Unassembled WGS sequence"/>
</dbReference>
<evidence type="ECO:0000313" key="3">
    <source>
        <dbReference type="Proteomes" id="UP000295763"/>
    </source>
</evidence>
<keyword evidence="1" id="KW-0732">Signal</keyword>